<dbReference type="PANTHER" id="PTHR46038">
    <property type="entry name" value="EXPRESSED PROTEIN-RELATED"/>
    <property type="match status" value="1"/>
</dbReference>
<reference evidence="5" key="1">
    <citation type="submission" date="2016-04" db="EMBL/GenBank/DDBJ databases">
        <title>Cephalotus genome sequencing.</title>
        <authorList>
            <person name="Fukushima K."/>
            <person name="Hasebe M."/>
            <person name="Fang X."/>
        </authorList>
    </citation>
    <scope>NUCLEOTIDE SEQUENCE [LARGE SCALE GENOMIC DNA]</scope>
    <source>
        <strain evidence="5">cv. St1</strain>
    </source>
</reference>
<keyword evidence="2" id="KW-0472">Membrane</keyword>
<sequence length="711" mass="81769">MANDPATEVHGDSKPSVSCSNYVINVINPRIVTITLLILGVVISCWVFYSTAYPFQFLPRAYSASPSPPNSSLGNIDLNLQKVLEKAAMRDKTVIITTLNQAWAASHSIFDVFLESFHIGNGTFKLLNHLVVVSMDHKAYDRCLTVHPHCYALHTKGINFSSEAYFMTPNYLDMMWRRINFLTSILEMGYSFVFTDTEIMWFQDPFRYFFQDVDFQIACDQFNGNSYDKNNRPNGGFMYVKSNNRTIQFYKFWYSSRKNYPGKHDQDVLNKIKKDPFIKMIGLEMRFLSTAHFGGFCEHGKDFNLMCTMHANCCFGLANKLHDLKILLADWRRFLSLPPSKTALSSSSSWRVPQKCSNYVINVINPRIVTITLLILGVVISCWVFYNTSYPFQFLPRAYSSSPSPPNSSLGNIDLNLQKVLEKAAMRDKTVIITTLNQAWAASHSIFDVFLESFHIGNGTFKLLNHLVVVSMDHKAYDRCLTVHPHCYALHTKGINFSSEAYFMTPNYLDMMWRRINFLTSILEMGYNFVFTDTDIMWFQDPFRHFFQDVDFQIACDQFNGNSYNKNNIPNGGFLYVKSNNRTIQFYKFWYSSRKNYPGKGNQDVLNKIKKDPFINMIGLEMRFLDTAYFGGFCEHGKDFNLMCTMHANCCLGLANKLHDLKILLADWRRFLSLPPSIKALSSSSSWRVPQKCSPLEDGDETQTKPGHLKA</sequence>
<evidence type="ECO:0000313" key="5">
    <source>
        <dbReference type="Proteomes" id="UP000187406"/>
    </source>
</evidence>
<gene>
    <name evidence="4" type="ORF">CFOL_v3_18862</name>
</gene>
<protein>
    <submittedName>
        <fullName evidence="4">Nucleotid_trans domain-containing protein</fullName>
    </submittedName>
</protein>
<feature type="transmembrane region" description="Helical" evidence="2">
    <location>
        <begin position="368"/>
        <end position="386"/>
    </location>
</feature>
<feature type="domain" description="Nucleotide-diphospho-sugar transferase" evidence="3">
    <location>
        <begin position="126"/>
        <end position="324"/>
    </location>
</feature>
<dbReference type="EMBL" id="BDDD01001360">
    <property type="protein sequence ID" value="GAV75383.1"/>
    <property type="molecule type" value="Genomic_DNA"/>
</dbReference>
<dbReference type="OrthoDB" id="540503at2759"/>
<name>A0A1Q3C5M2_CEPFO</name>
<evidence type="ECO:0000313" key="4">
    <source>
        <dbReference type="EMBL" id="GAV75383.1"/>
    </source>
</evidence>
<feature type="region of interest" description="Disordered" evidence="1">
    <location>
        <begin position="688"/>
        <end position="711"/>
    </location>
</feature>
<evidence type="ECO:0000256" key="1">
    <source>
        <dbReference type="SAM" id="MobiDB-lite"/>
    </source>
</evidence>
<dbReference type="InterPro" id="IPR044821">
    <property type="entry name" value="At1g28695/At4g15970-like"/>
</dbReference>
<keyword evidence="5" id="KW-1185">Reference proteome</keyword>
<feature type="transmembrane region" description="Helical" evidence="2">
    <location>
        <begin position="31"/>
        <end position="49"/>
    </location>
</feature>
<dbReference type="STRING" id="3775.A0A1Q3C5M2"/>
<dbReference type="PANTHER" id="PTHR46038:SF13">
    <property type="entry name" value="GLYCOSYLTRANSFERASE"/>
    <property type="match status" value="1"/>
</dbReference>
<evidence type="ECO:0000259" key="3">
    <source>
        <dbReference type="Pfam" id="PF03407"/>
    </source>
</evidence>
<keyword evidence="2" id="KW-0812">Transmembrane</keyword>
<dbReference type="AlphaFoldDB" id="A0A1Q3C5M2"/>
<evidence type="ECO:0000256" key="2">
    <source>
        <dbReference type="SAM" id="Phobius"/>
    </source>
</evidence>
<proteinExistence type="predicted"/>
<organism evidence="4 5">
    <name type="scientific">Cephalotus follicularis</name>
    <name type="common">Albany pitcher plant</name>
    <dbReference type="NCBI Taxonomy" id="3775"/>
    <lineage>
        <taxon>Eukaryota</taxon>
        <taxon>Viridiplantae</taxon>
        <taxon>Streptophyta</taxon>
        <taxon>Embryophyta</taxon>
        <taxon>Tracheophyta</taxon>
        <taxon>Spermatophyta</taxon>
        <taxon>Magnoliopsida</taxon>
        <taxon>eudicotyledons</taxon>
        <taxon>Gunneridae</taxon>
        <taxon>Pentapetalae</taxon>
        <taxon>rosids</taxon>
        <taxon>fabids</taxon>
        <taxon>Oxalidales</taxon>
        <taxon>Cephalotaceae</taxon>
        <taxon>Cephalotus</taxon>
    </lineage>
</organism>
<dbReference type="InterPro" id="IPR005069">
    <property type="entry name" value="Nucl-diP-sugar_transferase"/>
</dbReference>
<dbReference type="Pfam" id="PF03407">
    <property type="entry name" value="Nucleotid_trans"/>
    <property type="match status" value="2"/>
</dbReference>
<accession>A0A1Q3C5M2</accession>
<keyword evidence="2" id="KW-1133">Transmembrane helix</keyword>
<feature type="domain" description="Nucleotide-diphospho-sugar transferase" evidence="3">
    <location>
        <begin position="463"/>
        <end position="661"/>
    </location>
</feature>
<dbReference type="InParanoid" id="A0A1Q3C5M2"/>
<dbReference type="Proteomes" id="UP000187406">
    <property type="component" value="Unassembled WGS sequence"/>
</dbReference>
<comment type="caution">
    <text evidence="4">The sequence shown here is derived from an EMBL/GenBank/DDBJ whole genome shotgun (WGS) entry which is preliminary data.</text>
</comment>